<dbReference type="HOGENOM" id="CLU_026244_4_0_6"/>
<keyword evidence="14" id="KW-1185">Reference proteome</keyword>
<comment type="cofactor">
    <cofactor evidence="11">
        <name>[2Fe-2S] cluster</name>
        <dbReference type="ChEBI" id="CHEBI:190135"/>
    </cofactor>
</comment>
<evidence type="ECO:0000313" key="13">
    <source>
        <dbReference type="EMBL" id="ESK50988.1"/>
    </source>
</evidence>
<dbReference type="PANTHER" id="PTHR43756:SF1">
    <property type="entry name" value="3-PHENYLPROPIONATE_CINNAMIC ACID DIOXYGENASE SUBUNIT ALPHA"/>
    <property type="match status" value="1"/>
</dbReference>
<evidence type="ECO:0000256" key="8">
    <source>
        <dbReference type="ARBA" id="ARBA00023004"/>
    </source>
</evidence>
<dbReference type="Pfam" id="PF00848">
    <property type="entry name" value="Ring_hydroxyl_A"/>
    <property type="match status" value="1"/>
</dbReference>
<keyword evidence="6 13" id="KW-0223">Dioxygenase</keyword>
<dbReference type="InterPro" id="IPR015879">
    <property type="entry name" value="Ring_hydroxy_dOase_asu_C_dom"/>
</dbReference>
<comment type="caution">
    <text evidence="13">The sequence shown here is derived from an EMBL/GenBank/DDBJ whole genome shotgun (WGS) entry which is preliminary data.</text>
</comment>
<dbReference type="AlphaFoldDB" id="V2U988"/>
<dbReference type="Pfam" id="PF00355">
    <property type="entry name" value="Rieske"/>
    <property type="match status" value="1"/>
</dbReference>
<dbReference type="NCBIfam" id="NF042946">
    <property type="entry name" value="3PPDioc_HcaE"/>
    <property type="match status" value="1"/>
</dbReference>
<evidence type="ECO:0000256" key="2">
    <source>
        <dbReference type="ARBA" id="ARBA00008751"/>
    </source>
</evidence>
<evidence type="ECO:0000256" key="3">
    <source>
        <dbReference type="ARBA" id="ARBA00022714"/>
    </source>
</evidence>
<dbReference type="EMBL" id="AYEU01000006">
    <property type="protein sequence ID" value="ESK50988.1"/>
    <property type="molecule type" value="Genomic_DNA"/>
</dbReference>
<evidence type="ECO:0000256" key="9">
    <source>
        <dbReference type="ARBA" id="ARBA00023014"/>
    </source>
</evidence>
<dbReference type="InterPro" id="IPR017941">
    <property type="entry name" value="Rieske_2Fe-2S"/>
</dbReference>
<reference evidence="13 14" key="1">
    <citation type="submission" date="2013-10" db="EMBL/GenBank/DDBJ databases">
        <title>The Genome Sequence of Acinetobacter brisouii CIP 110357.</title>
        <authorList>
            <consortium name="The Broad Institute Genomics Platform"/>
            <consortium name="The Broad Institute Genome Sequencing Center for Infectious Disease"/>
            <person name="Cerqueira G."/>
            <person name="Feldgarden M."/>
            <person name="Courvalin P."/>
            <person name="Grillot-Courvalin C."/>
            <person name="Clermont D."/>
            <person name="Rocha E."/>
            <person name="Yoon E.-J."/>
            <person name="Nemec A."/>
            <person name="Young S.K."/>
            <person name="Zeng Q."/>
            <person name="Gargeya S."/>
            <person name="Fitzgerald M."/>
            <person name="Abouelleil A."/>
            <person name="Alvarado L."/>
            <person name="Berlin A.M."/>
            <person name="Chapman S.B."/>
            <person name="Gainer-Dewar J."/>
            <person name="Goldberg J."/>
            <person name="Gnerre S."/>
            <person name="Griggs A."/>
            <person name="Gujja S."/>
            <person name="Hansen M."/>
            <person name="Howarth C."/>
            <person name="Imamovic A."/>
            <person name="Ireland A."/>
            <person name="Larimer J."/>
            <person name="McCowan C."/>
            <person name="Murphy C."/>
            <person name="Pearson M."/>
            <person name="Poon T.W."/>
            <person name="Priest M."/>
            <person name="Roberts A."/>
            <person name="Saif S."/>
            <person name="Shea T."/>
            <person name="Sykes S."/>
            <person name="Wortman J."/>
            <person name="Nusbaum C."/>
            <person name="Birren B."/>
        </authorList>
    </citation>
    <scope>NUCLEOTIDE SEQUENCE [LARGE SCALE GENOMIC DNA]</scope>
    <source>
        <strain evidence="13 14">CIP 110357</strain>
    </source>
</reference>
<dbReference type="InterPro" id="IPR054883">
    <property type="entry name" value="3PPDioc_HcaE"/>
</dbReference>
<evidence type="ECO:0000313" key="14">
    <source>
        <dbReference type="Proteomes" id="UP000018418"/>
    </source>
</evidence>
<keyword evidence="7" id="KW-0560">Oxidoreductase</keyword>
<dbReference type="CDD" id="cd08881">
    <property type="entry name" value="RHO_alpha_C_NDO-like"/>
    <property type="match status" value="1"/>
</dbReference>
<evidence type="ECO:0000256" key="1">
    <source>
        <dbReference type="ARBA" id="ARBA00005211"/>
    </source>
</evidence>
<sequence length="470" mass="53040">MSGKIDVREIDALVDAQNGRISPSIYTDPELYQLELERIFGRCWLFLCHESQIPKAGDFFNTYMGEDPIIVVRQKDGSVKAFLNQCRHRSMRVSYADCGNTRAFTCPYHGWSYGVDGSLKDIPLENVAFPKGSCKGKWGLVEVNRVEIYKGLIFGCWAEDTPDLRTYMGDIAWYLDALIDRREGGSEVIGGIHKWEINCNWKFAAEQFASDQYHAPYSHASAVQVLGGKPGDDSSKTLGAAQTARPVWETVKNCVQYGQRGHGSGFFLTEKPDANFWVDGQVADYFRETYEEAKERLGEIRALRLAGHNTMFPTLSWLNGMTTMRIWHPRGPDKTEVWAFCITDKAAPQHIKEAMELNACRAFGPAGFAEADDGENWIEIQKVLRGYKARNSKLIMEMGLGNEELRDDVPGITNHIFSETAARSMYRHWANLLMHEKWEDVEKATAAYEQSLLAKNDSAVAIADETELAK</sequence>
<organism evidence="13 14">
    <name type="scientific">Acinetobacter brisouii CIP 110357</name>
    <dbReference type="NCBI Taxonomy" id="1341683"/>
    <lineage>
        <taxon>Bacteria</taxon>
        <taxon>Pseudomonadati</taxon>
        <taxon>Pseudomonadota</taxon>
        <taxon>Gammaproteobacteria</taxon>
        <taxon>Moraxellales</taxon>
        <taxon>Moraxellaceae</taxon>
        <taxon>Acinetobacter</taxon>
    </lineage>
</organism>
<proteinExistence type="inferred from homology"/>
<dbReference type="Gene3D" id="2.102.10.10">
    <property type="entry name" value="Rieske [2Fe-2S] iron-sulphur domain"/>
    <property type="match status" value="1"/>
</dbReference>
<evidence type="ECO:0000256" key="11">
    <source>
        <dbReference type="ARBA" id="ARBA00034078"/>
    </source>
</evidence>
<dbReference type="OrthoDB" id="9769355at2"/>
<evidence type="ECO:0000256" key="10">
    <source>
        <dbReference type="ARBA" id="ARBA00023027"/>
    </source>
</evidence>
<dbReference type="RefSeq" id="WP_004900865.1">
    <property type="nucleotide sequence ID" value="NZ_BBTI01000020.1"/>
</dbReference>
<dbReference type="GO" id="GO:0051537">
    <property type="term" value="F:2 iron, 2 sulfur cluster binding"/>
    <property type="evidence" value="ECO:0007669"/>
    <property type="project" value="UniProtKB-KW"/>
</dbReference>
<keyword evidence="8" id="KW-0408">Iron</keyword>
<dbReference type="PANTHER" id="PTHR43756">
    <property type="entry name" value="CHOLINE MONOOXYGENASE, CHLOROPLASTIC"/>
    <property type="match status" value="1"/>
</dbReference>
<dbReference type="Proteomes" id="UP000018418">
    <property type="component" value="Unassembled WGS sequence"/>
</dbReference>
<comment type="pathway">
    <text evidence="1">Aromatic compound metabolism.</text>
</comment>
<dbReference type="InterPro" id="IPR036922">
    <property type="entry name" value="Rieske_2Fe-2S_sf"/>
</dbReference>
<keyword evidence="5" id="KW-0058">Aromatic hydrocarbons catabolism</keyword>
<dbReference type="GO" id="GO:0005506">
    <property type="term" value="F:iron ion binding"/>
    <property type="evidence" value="ECO:0007669"/>
    <property type="project" value="InterPro"/>
</dbReference>
<comment type="similarity">
    <text evidence="2">Belongs to the bacterial ring-hydroxylating dioxygenase alpha subunit family.</text>
</comment>
<gene>
    <name evidence="13" type="ORF">P255_01488</name>
</gene>
<keyword evidence="4" id="KW-0479">Metal-binding</keyword>
<accession>V2U988</accession>
<dbReference type="PROSITE" id="PS51296">
    <property type="entry name" value="RIESKE"/>
    <property type="match status" value="1"/>
</dbReference>
<dbReference type="Gene3D" id="3.90.380.10">
    <property type="entry name" value="Naphthalene 1,2-dioxygenase Alpha Subunit, Chain A, domain 1"/>
    <property type="match status" value="1"/>
</dbReference>
<keyword evidence="9" id="KW-0411">Iron-sulfur</keyword>
<dbReference type="STRING" id="396323.VH98_10385"/>
<protein>
    <submittedName>
        <fullName evidence="13">3-phenylpropionate/cinnamic acid dioxygenase subunit alpha</fullName>
    </submittedName>
</protein>
<dbReference type="InterPro" id="IPR043266">
    <property type="entry name" value="RHO_NdoB-like_C"/>
</dbReference>
<evidence type="ECO:0000256" key="7">
    <source>
        <dbReference type="ARBA" id="ARBA00023002"/>
    </source>
</evidence>
<feature type="domain" description="Rieske" evidence="12">
    <location>
        <begin position="45"/>
        <end position="143"/>
    </location>
</feature>
<dbReference type="GO" id="GO:0051213">
    <property type="term" value="F:dioxygenase activity"/>
    <property type="evidence" value="ECO:0007669"/>
    <property type="project" value="UniProtKB-KW"/>
</dbReference>
<keyword evidence="10" id="KW-0520">NAD</keyword>
<evidence type="ECO:0000259" key="12">
    <source>
        <dbReference type="PROSITE" id="PS51296"/>
    </source>
</evidence>
<dbReference type="FunFam" id="2.102.10.10:FF:000004">
    <property type="entry name" value="3-phenylpropionate/cinnamic acid dioxygenase subunit alpha"/>
    <property type="match status" value="1"/>
</dbReference>
<evidence type="ECO:0000256" key="5">
    <source>
        <dbReference type="ARBA" id="ARBA00022797"/>
    </source>
</evidence>
<keyword evidence="3" id="KW-0001">2Fe-2S</keyword>
<evidence type="ECO:0000256" key="4">
    <source>
        <dbReference type="ARBA" id="ARBA00022723"/>
    </source>
</evidence>
<dbReference type="PATRIC" id="fig|1341683.3.peg.1474"/>
<dbReference type="SUPFAM" id="SSF50022">
    <property type="entry name" value="ISP domain"/>
    <property type="match status" value="1"/>
</dbReference>
<dbReference type="InterPro" id="IPR001663">
    <property type="entry name" value="Rng_hydr_dOase-A"/>
</dbReference>
<dbReference type="PRINTS" id="PR00090">
    <property type="entry name" value="RNGDIOXGNASE"/>
</dbReference>
<name>V2U988_9GAMM</name>
<evidence type="ECO:0000256" key="6">
    <source>
        <dbReference type="ARBA" id="ARBA00022964"/>
    </source>
</evidence>
<dbReference type="SUPFAM" id="SSF55961">
    <property type="entry name" value="Bet v1-like"/>
    <property type="match status" value="1"/>
</dbReference>